<keyword evidence="5 7" id="KW-0808">Transferase</keyword>
<evidence type="ECO:0000256" key="3">
    <source>
        <dbReference type="ARBA" id="ARBA00022490"/>
    </source>
</evidence>
<dbReference type="InterPro" id="IPR000682">
    <property type="entry name" value="PCMT"/>
</dbReference>
<dbReference type="FunFam" id="3.40.50.150:FF:000010">
    <property type="entry name" value="Protein-L-isoaspartate O-methyltransferase"/>
    <property type="match status" value="1"/>
</dbReference>
<evidence type="ECO:0000256" key="7">
    <source>
        <dbReference type="HAMAP-Rule" id="MF_00090"/>
    </source>
</evidence>
<feature type="active site" evidence="7">
    <location>
        <position position="71"/>
    </location>
</feature>
<dbReference type="EMBL" id="JALJXV010000008">
    <property type="protein sequence ID" value="MCP1676176.1"/>
    <property type="molecule type" value="Genomic_DNA"/>
</dbReference>
<comment type="subcellular location">
    <subcellularLocation>
        <location evidence="1 7">Cytoplasm</location>
    </subcellularLocation>
</comment>
<comment type="function">
    <text evidence="7">Catalyzes the methyl esterification of L-isoaspartyl residues in peptides and proteins that result from spontaneous decomposition of normal L-aspartyl and L-asparaginyl residues. It plays a role in the repair and/or degradation of damaged proteins.</text>
</comment>
<name>A0AAE3KCW4_9GAMM</name>
<dbReference type="EC" id="2.1.1.77" evidence="7"/>
<dbReference type="GO" id="GO:0004719">
    <property type="term" value="F:protein-L-isoaspartate (D-aspartate) O-methyltransferase activity"/>
    <property type="evidence" value="ECO:0007669"/>
    <property type="project" value="UniProtKB-UniRule"/>
</dbReference>
<keyword evidence="6 7" id="KW-0949">S-adenosyl-L-methionine</keyword>
<dbReference type="InterPro" id="IPR029063">
    <property type="entry name" value="SAM-dependent_MTases_sf"/>
</dbReference>
<comment type="catalytic activity">
    <reaction evidence="7">
        <text>[protein]-L-isoaspartate + S-adenosyl-L-methionine = [protein]-L-isoaspartate alpha-methyl ester + S-adenosyl-L-homocysteine</text>
        <dbReference type="Rhea" id="RHEA:12705"/>
        <dbReference type="Rhea" id="RHEA-COMP:12143"/>
        <dbReference type="Rhea" id="RHEA-COMP:12144"/>
        <dbReference type="ChEBI" id="CHEBI:57856"/>
        <dbReference type="ChEBI" id="CHEBI:59789"/>
        <dbReference type="ChEBI" id="CHEBI:90596"/>
        <dbReference type="ChEBI" id="CHEBI:90598"/>
        <dbReference type="EC" id="2.1.1.77"/>
    </reaction>
</comment>
<evidence type="ECO:0000256" key="4">
    <source>
        <dbReference type="ARBA" id="ARBA00022603"/>
    </source>
</evidence>
<evidence type="ECO:0000313" key="9">
    <source>
        <dbReference type="Proteomes" id="UP001205843"/>
    </source>
</evidence>
<evidence type="ECO:0000256" key="2">
    <source>
        <dbReference type="ARBA" id="ARBA00005369"/>
    </source>
</evidence>
<dbReference type="NCBIfam" id="TIGR00080">
    <property type="entry name" value="pimt"/>
    <property type="match status" value="1"/>
</dbReference>
<keyword evidence="4 7" id="KW-0489">Methyltransferase</keyword>
<dbReference type="PANTHER" id="PTHR11579">
    <property type="entry name" value="PROTEIN-L-ISOASPARTATE O-METHYLTRANSFERASE"/>
    <property type="match status" value="1"/>
</dbReference>
<dbReference type="RefSeq" id="WP_253481204.1">
    <property type="nucleotide sequence ID" value="NZ_JALJXV010000008.1"/>
</dbReference>
<protein>
    <recommendedName>
        <fullName evidence="7">Protein-L-isoaspartate O-methyltransferase</fullName>
        <ecNumber evidence="7">2.1.1.77</ecNumber>
    </recommendedName>
    <alternativeName>
        <fullName evidence="7">L-isoaspartyl protein carboxyl methyltransferase</fullName>
    </alternativeName>
    <alternativeName>
        <fullName evidence="7">Protein L-isoaspartyl methyltransferase</fullName>
    </alternativeName>
    <alternativeName>
        <fullName evidence="7">Protein-beta-aspartate methyltransferase</fullName>
        <shortName evidence="7">PIMT</shortName>
    </alternativeName>
</protein>
<dbReference type="NCBIfam" id="NF001453">
    <property type="entry name" value="PRK00312.1"/>
    <property type="match status" value="1"/>
</dbReference>
<dbReference type="Proteomes" id="UP001205843">
    <property type="component" value="Unassembled WGS sequence"/>
</dbReference>
<dbReference type="AlphaFoldDB" id="A0AAE3KCW4"/>
<dbReference type="HAMAP" id="MF_00090">
    <property type="entry name" value="PIMT"/>
    <property type="match status" value="1"/>
</dbReference>
<dbReference type="Pfam" id="PF01135">
    <property type="entry name" value="PCMT"/>
    <property type="match status" value="1"/>
</dbReference>
<accession>A0AAE3KCW4</accession>
<dbReference type="GO" id="GO:0032259">
    <property type="term" value="P:methylation"/>
    <property type="evidence" value="ECO:0007669"/>
    <property type="project" value="UniProtKB-KW"/>
</dbReference>
<dbReference type="SUPFAM" id="SSF53335">
    <property type="entry name" value="S-adenosyl-L-methionine-dependent methyltransferases"/>
    <property type="match status" value="1"/>
</dbReference>
<dbReference type="PANTHER" id="PTHR11579:SF0">
    <property type="entry name" value="PROTEIN-L-ISOASPARTATE(D-ASPARTATE) O-METHYLTRANSFERASE"/>
    <property type="match status" value="1"/>
</dbReference>
<evidence type="ECO:0000256" key="5">
    <source>
        <dbReference type="ARBA" id="ARBA00022679"/>
    </source>
</evidence>
<comment type="caution">
    <text evidence="8">The sequence shown here is derived from an EMBL/GenBank/DDBJ whole genome shotgun (WGS) entry which is preliminary data.</text>
</comment>
<comment type="similarity">
    <text evidence="2 7">Belongs to the methyltransferase superfamily. L-isoaspartyl/D-aspartyl protein methyltransferase family.</text>
</comment>
<sequence>MIDERLRKGIGMTSERTRQRLVERLREGGITNDRVLQVIRDLPRHLFVDEALASRAYDDTALPIGLGQTISQPYVVARMTEALIVDGEGGDMLEVGTGSGYQAAVLARFASMVYSVERIGFFAQQARQRLRSLGVHNVRVRHGDGYEGWIGQGPFRGIVVTAAPNDVPSVLLDQLALGGRLVAPVGDRERQELVCYTRHDDGYEREVLAEVSFVPMLGGTQ</sequence>
<evidence type="ECO:0000313" key="8">
    <source>
        <dbReference type="EMBL" id="MCP1676176.1"/>
    </source>
</evidence>
<proteinExistence type="inferred from homology"/>
<dbReference type="GO" id="GO:0030091">
    <property type="term" value="P:protein repair"/>
    <property type="evidence" value="ECO:0007669"/>
    <property type="project" value="UniProtKB-UniRule"/>
</dbReference>
<dbReference type="CDD" id="cd02440">
    <property type="entry name" value="AdoMet_MTases"/>
    <property type="match status" value="1"/>
</dbReference>
<gene>
    <name evidence="7" type="primary">pcm</name>
    <name evidence="8" type="ORF">J2T57_003335</name>
</gene>
<reference evidence="8" key="1">
    <citation type="submission" date="2022-03" db="EMBL/GenBank/DDBJ databases">
        <title>Genomic Encyclopedia of Type Strains, Phase III (KMG-III): the genomes of soil and plant-associated and newly described type strains.</title>
        <authorList>
            <person name="Whitman W."/>
        </authorList>
    </citation>
    <scope>NUCLEOTIDE SEQUENCE</scope>
    <source>
        <strain evidence="8">ANL 6-2</strain>
    </source>
</reference>
<dbReference type="Gene3D" id="3.40.50.150">
    <property type="entry name" value="Vaccinia Virus protein VP39"/>
    <property type="match status" value="1"/>
</dbReference>
<evidence type="ECO:0000256" key="6">
    <source>
        <dbReference type="ARBA" id="ARBA00022691"/>
    </source>
</evidence>
<dbReference type="GO" id="GO:0005737">
    <property type="term" value="C:cytoplasm"/>
    <property type="evidence" value="ECO:0007669"/>
    <property type="project" value="UniProtKB-SubCell"/>
</dbReference>
<keyword evidence="3 7" id="KW-0963">Cytoplasm</keyword>
<evidence type="ECO:0000256" key="1">
    <source>
        <dbReference type="ARBA" id="ARBA00004496"/>
    </source>
</evidence>
<organism evidence="8 9">
    <name type="scientific">Natronocella acetinitrilica</name>
    <dbReference type="NCBI Taxonomy" id="414046"/>
    <lineage>
        <taxon>Bacteria</taxon>
        <taxon>Pseudomonadati</taxon>
        <taxon>Pseudomonadota</taxon>
        <taxon>Gammaproteobacteria</taxon>
        <taxon>Chromatiales</taxon>
        <taxon>Ectothiorhodospiraceae</taxon>
        <taxon>Natronocella</taxon>
    </lineage>
</organism>
<keyword evidence="9" id="KW-1185">Reference proteome</keyword>